<evidence type="ECO:0000313" key="1">
    <source>
        <dbReference type="EMBL" id="EUA08867.1"/>
    </source>
</evidence>
<organism evidence="1">
    <name type="scientific">Mycobacterium xenopi 4042</name>
    <dbReference type="NCBI Taxonomy" id="1299334"/>
    <lineage>
        <taxon>Bacteria</taxon>
        <taxon>Bacillati</taxon>
        <taxon>Actinomycetota</taxon>
        <taxon>Actinomycetes</taxon>
        <taxon>Mycobacteriales</taxon>
        <taxon>Mycobacteriaceae</taxon>
        <taxon>Mycobacterium</taxon>
    </lineage>
</organism>
<dbReference type="AlphaFoldDB" id="X7YNU8"/>
<sequence length="127" mass="13187">MFGHGADDLHRRGAGADHAEPCVAKRDAVVPARAVENPAGKPVQPVDVGIARVMQHARSSDDDVGYVGFSGGSCYSPTVFDVVQATYFAAVADQLVDAVAVRDAVEVGEDLRPGANVWLQSGLGANV</sequence>
<accession>X7YNU8</accession>
<gene>
    <name evidence="1" type="ORF">I553_9924</name>
</gene>
<name>X7YNU8_MYCXE</name>
<dbReference type="PATRIC" id="fig|1299334.3.peg.9413"/>
<reference evidence="1" key="1">
    <citation type="submission" date="2014-01" db="EMBL/GenBank/DDBJ databases">
        <authorList>
            <person name="Brown-Elliot B."/>
            <person name="Wallace R."/>
            <person name="Lenaerts A."/>
            <person name="Ordway D."/>
            <person name="DeGroote M.A."/>
            <person name="Parker T."/>
            <person name="Sizemore C."/>
            <person name="Tallon L.J."/>
            <person name="Sadzewicz L.K."/>
            <person name="Sengamalay N."/>
            <person name="Fraser C.M."/>
            <person name="Hine E."/>
            <person name="Shefchek K.A."/>
            <person name="Das S.P."/>
            <person name="Tettelin H."/>
        </authorList>
    </citation>
    <scope>NUCLEOTIDE SEQUENCE [LARGE SCALE GENOMIC DNA]</scope>
    <source>
        <strain evidence="1">4042</strain>
    </source>
</reference>
<dbReference type="GO" id="GO:0004497">
    <property type="term" value="F:monooxygenase activity"/>
    <property type="evidence" value="ECO:0007669"/>
    <property type="project" value="UniProtKB-KW"/>
</dbReference>
<keyword evidence="1" id="KW-0503">Monooxygenase</keyword>
<protein>
    <submittedName>
        <fullName evidence="1">Putative monooxygenase domain protein</fullName>
    </submittedName>
</protein>
<comment type="caution">
    <text evidence="1">The sequence shown here is derived from an EMBL/GenBank/DDBJ whole genome shotgun (WGS) entry which is preliminary data.</text>
</comment>
<dbReference type="EMBL" id="JAOB01000090">
    <property type="protein sequence ID" value="EUA08867.1"/>
    <property type="molecule type" value="Genomic_DNA"/>
</dbReference>
<proteinExistence type="predicted"/>
<keyword evidence="1" id="KW-0560">Oxidoreductase</keyword>